<evidence type="ECO:0000256" key="1">
    <source>
        <dbReference type="ARBA" id="ARBA00001007"/>
    </source>
</evidence>
<evidence type="ECO:0000313" key="19">
    <source>
        <dbReference type="Proteomes" id="UP001229952"/>
    </source>
</evidence>
<evidence type="ECO:0000256" key="6">
    <source>
        <dbReference type="ARBA" id="ARBA00012375"/>
    </source>
</evidence>
<protein>
    <recommendedName>
        <fullName evidence="6">CDP-diacylglycerol diphosphatase</fullName>
        <ecNumber evidence="6">3.6.1.26</ecNumber>
    </recommendedName>
    <alternativeName>
        <fullName evidence="16">CDP-diacylglycerol phosphatidylhydrolase</fullName>
    </alternativeName>
    <alternativeName>
        <fullName evidence="17">CDP-diglyceride hydrolase</fullName>
    </alternativeName>
</protein>
<dbReference type="InterPro" id="IPR003763">
    <property type="entry name" value="CDP-diacylglyc_Pase"/>
</dbReference>
<evidence type="ECO:0000256" key="13">
    <source>
        <dbReference type="ARBA" id="ARBA00023136"/>
    </source>
</evidence>
<comment type="pathway">
    <text evidence="3">Phospholipid metabolism; CDP-diacylglycerol degradation; phosphatidate from CDP-diacylglycerol: step 1/1.</text>
</comment>
<dbReference type="RefSeq" id="WP_306092267.1">
    <property type="nucleotide sequence ID" value="NZ_CP120992.1"/>
</dbReference>
<accession>A0ABY9IG76</accession>
<keyword evidence="8" id="KW-0444">Lipid biosynthesis</keyword>
<dbReference type="SUPFAM" id="SSF54197">
    <property type="entry name" value="HIT-like"/>
    <property type="match status" value="1"/>
</dbReference>
<comment type="similarity">
    <text evidence="5">Belongs to the Cdh family.</text>
</comment>
<evidence type="ECO:0000256" key="16">
    <source>
        <dbReference type="ARBA" id="ARBA00032888"/>
    </source>
</evidence>
<dbReference type="Pfam" id="PF02611">
    <property type="entry name" value="CDH"/>
    <property type="match status" value="1"/>
</dbReference>
<evidence type="ECO:0000256" key="11">
    <source>
        <dbReference type="ARBA" id="ARBA00022989"/>
    </source>
</evidence>
<evidence type="ECO:0000256" key="7">
    <source>
        <dbReference type="ARBA" id="ARBA00022475"/>
    </source>
</evidence>
<gene>
    <name evidence="18" type="ORF">P8A22_37360</name>
</gene>
<dbReference type="InterPro" id="IPR036265">
    <property type="entry name" value="HIT-like_sf"/>
</dbReference>
<evidence type="ECO:0000256" key="8">
    <source>
        <dbReference type="ARBA" id="ARBA00022516"/>
    </source>
</evidence>
<sequence length="243" mass="26887">MTRDHGESAFSSPDPLLCGKTSDDDTLWKMTWECQERPKGSRWLVAKGQQGHLLVPTDRIRGIECPELVSGAYSDKDHNYWQWAWDRANDWFSKPPWGTFGLGVNAAGSRSHDQLHIHMSVVVGQGVTGQLDKASAAGTVAKDLSHWRNQLTTVNGWDGQTSKTDPRSYRVVHTDSLDFNLFAALHDFIITPAGEKMADQTLIVIGAGGSQKDGYYLLNSRKDLTNPPAVRGIGYCDSILICK</sequence>
<dbReference type="EC" id="3.6.1.26" evidence="6"/>
<dbReference type="GO" id="GO:0008715">
    <property type="term" value="F:CDP-diacylglycerol diphosphatase activity"/>
    <property type="evidence" value="ECO:0007669"/>
    <property type="project" value="UniProtKB-EC"/>
</dbReference>
<keyword evidence="11" id="KW-1133">Transmembrane helix</keyword>
<evidence type="ECO:0000256" key="9">
    <source>
        <dbReference type="ARBA" id="ARBA00022692"/>
    </source>
</evidence>
<name>A0ABY9IG76_9ACTN</name>
<keyword evidence="15" id="KW-1208">Phospholipid metabolism</keyword>
<proteinExistence type="inferred from homology"/>
<comment type="pathway">
    <text evidence="4">Lipid metabolism.</text>
</comment>
<dbReference type="Gene3D" id="3.30.428.30">
    <property type="entry name" value="HIT family - CDH-like"/>
    <property type="match status" value="1"/>
</dbReference>
<evidence type="ECO:0000256" key="14">
    <source>
        <dbReference type="ARBA" id="ARBA00023209"/>
    </source>
</evidence>
<keyword evidence="19" id="KW-1185">Reference proteome</keyword>
<dbReference type="Proteomes" id="UP001229952">
    <property type="component" value="Chromosome"/>
</dbReference>
<keyword evidence="10 18" id="KW-0378">Hydrolase</keyword>
<evidence type="ECO:0000256" key="5">
    <source>
        <dbReference type="ARBA" id="ARBA00006435"/>
    </source>
</evidence>
<evidence type="ECO:0000256" key="3">
    <source>
        <dbReference type="ARBA" id="ARBA00004927"/>
    </source>
</evidence>
<keyword evidence="7" id="KW-1003">Cell membrane</keyword>
<keyword evidence="12" id="KW-0443">Lipid metabolism</keyword>
<keyword evidence="13" id="KW-0472">Membrane</keyword>
<evidence type="ECO:0000256" key="17">
    <source>
        <dbReference type="ARBA" id="ARBA00032892"/>
    </source>
</evidence>
<dbReference type="EMBL" id="CP120992">
    <property type="protein sequence ID" value="WLQ45058.1"/>
    <property type="molecule type" value="Genomic_DNA"/>
</dbReference>
<organism evidence="18 19">
    <name type="scientific">Streptomyces laculatispora</name>
    <dbReference type="NCBI Taxonomy" id="887464"/>
    <lineage>
        <taxon>Bacteria</taxon>
        <taxon>Bacillati</taxon>
        <taxon>Actinomycetota</taxon>
        <taxon>Actinomycetes</taxon>
        <taxon>Kitasatosporales</taxon>
        <taxon>Streptomycetaceae</taxon>
        <taxon>Streptomyces</taxon>
    </lineage>
</organism>
<evidence type="ECO:0000313" key="18">
    <source>
        <dbReference type="EMBL" id="WLQ45058.1"/>
    </source>
</evidence>
<evidence type="ECO:0000256" key="4">
    <source>
        <dbReference type="ARBA" id="ARBA00005189"/>
    </source>
</evidence>
<reference evidence="18 19" key="1">
    <citation type="submission" date="2023-03" db="EMBL/GenBank/DDBJ databases">
        <title>Isolation and description of six Streptomyces strains from soil environments, able to metabolize different microbial glucans.</title>
        <authorList>
            <person name="Widen T."/>
            <person name="Larsbrink J."/>
        </authorList>
    </citation>
    <scope>NUCLEOTIDE SEQUENCE [LARGE SCALE GENOMIC DNA]</scope>
    <source>
        <strain evidence="18 19">Mut2</strain>
    </source>
</reference>
<keyword evidence="9" id="KW-0812">Transmembrane</keyword>
<comment type="catalytic activity">
    <reaction evidence="1">
        <text>a CDP-1,2-diacyl-sn-glycerol + H2O = a 1,2-diacyl-sn-glycero-3-phosphate + CMP + 2 H(+)</text>
        <dbReference type="Rhea" id="RHEA:15221"/>
        <dbReference type="ChEBI" id="CHEBI:15377"/>
        <dbReference type="ChEBI" id="CHEBI:15378"/>
        <dbReference type="ChEBI" id="CHEBI:58332"/>
        <dbReference type="ChEBI" id="CHEBI:58608"/>
        <dbReference type="ChEBI" id="CHEBI:60377"/>
        <dbReference type="EC" id="3.6.1.26"/>
    </reaction>
</comment>
<evidence type="ECO:0000256" key="2">
    <source>
        <dbReference type="ARBA" id="ARBA00004162"/>
    </source>
</evidence>
<evidence type="ECO:0000256" key="12">
    <source>
        <dbReference type="ARBA" id="ARBA00023098"/>
    </source>
</evidence>
<evidence type="ECO:0000256" key="15">
    <source>
        <dbReference type="ARBA" id="ARBA00023264"/>
    </source>
</evidence>
<comment type="subcellular location">
    <subcellularLocation>
        <location evidence="2">Cell membrane</location>
        <topology evidence="2">Single-pass membrane protein</topology>
    </subcellularLocation>
</comment>
<evidence type="ECO:0000256" key="10">
    <source>
        <dbReference type="ARBA" id="ARBA00022801"/>
    </source>
</evidence>
<keyword evidence="14" id="KW-0594">Phospholipid biosynthesis</keyword>